<feature type="region of interest" description="Disordered" evidence="1">
    <location>
        <begin position="362"/>
        <end position="399"/>
    </location>
</feature>
<feature type="region of interest" description="Disordered" evidence="1">
    <location>
        <begin position="111"/>
        <end position="135"/>
    </location>
</feature>
<gene>
    <name evidence="2" type="ORF">M0813_17929</name>
</gene>
<dbReference type="PANTHER" id="PTHR33700:SF4">
    <property type="entry name" value="MYB-LIKE PROTEIN X"/>
    <property type="match status" value="1"/>
</dbReference>
<evidence type="ECO:0000256" key="1">
    <source>
        <dbReference type="SAM" id="MobiDB-lite"/>
    </source>
</evidence>
<reference evidence="2" key="1">
    <citation type="submission" date="2022-08" db="EMBL/GenBank/DDBJ databases">
        <title>Novel sulfate-reducing endosymbionts in the free-living metamonad Anaeramoeba.</title>
        <authorList>
            <person name="Jerlstrom-Hultqvist J."/>
            <person name="Cepicka I."/>
            <person name="Gallot-Lavallee L."/>
            <person name="Salas-Leiva D."/>
            <person name="Curtis B.A."/>
            <person name="Zahonova K."/>
            <person name="Pipaliya S."/>
            <person name="Dacks J."/>
            <person name="Roger A.J."/>
        </authorList>
    </citation>
    <scope>NUCLEOTIDE SEQUENCE</scope>
    <source>
        <strain evidence="2">Schooner1</strain>
    </source>
</reference>
<protein>
    <submittedName>
        <fullName evidence="2">Heat shock protein</fullName>
    </submittedName>
</protein>
<accession>A0ABQ8YV41</accession>
<keyword evidence="3" id="KW-1185">Reference proteome</keyword>
<comment type="caution">
    <text evidence="2">The sequence shown here is derived from an EMBL/GenBank/DDBJ whole genome shotgun (WGS) entry which is preliminary data.</text>
</comment>
<proteinExistence type="predicted"/>
<evidence type="ECO:0000313" key="2">
    <source>
        <dbReference type="EMBL" id="KAJ6248264.1"/>
    </source>
</evidence>
<dbReference type="PANTHER" id="PTHR33700">
    <property type="entry name" value="MYB-LIKE PROTEIN X"/>
    <property type="match status" value="1"/>
</dbReference>
<sequence>MYNNFKLNKTIKVVEFIEFLSFLDFFNEQHEKETEKEKEKEKEKDVENDFDHTQASIEFTNKLLDLGFQLELIDRAIKNLTNEELGYKQGKILNLLASRLIGMNQKKEKVKKVEKEEREKKKNETNETNHKESEELGRDCELDLSKLSILAITFLKKAKRSLTKTAMLMGFEIKCKKPSSLHLTKDNIILKTGQIKQLIRLVEKRLYKPEIYDYKSISENVLLSVNNWFTTNFDYLQSVGLEKVYITQNEPIGEKWSTSFDISYCGGGDFGNEIGCPNPLKFSQVQTSKTIIYNWENYYSIRPNRIFLDFWYLSYLAIPHEFVHCIQSKLGQLDKTILNWSAEHDASFLSYSVLHSIYQQDKKQQEEKEQEQEQEQEKEKELEKEQEKENNKTEENNDQIEKKEIPKLFQREGLIELLLYCGAEMTYKHYNRWAKEKSQEVEQLYLKWVQSFGLNGPKEGMKLKKGVILYFKDRVAMEGLRFDFGLVKKSVDTCLKNRTGEVHEVDLKIPKGVQIENNVNGINKLMSPVDEKVWKRVFLEYLT</sequence>
<dbReference type="EMBL" id="JAOAOG010000116">
    <property type="protein sequence ID" value="KAJ6248264.1"/>
    <property type="molecule type" value="Genomic_DNA"/>
</dbReference>
<feature type="compositionally biased region" description="Basic and acidic residues" evidence="1">
    <location>
        <begin position="375"/>
        <end position="399"/>
    </location>
</feature>
<name>A0ABQ8YV41_9EUKA</name>
<dbReference type="Proteomes" id="UP001150062">
    <property type="component" value="Unassembled WGS sequence"/>
</dbReference>
<evidence type="ECO:0000313" key="3">
    <source>
        <dbReference type="Proteomes" id="UP001150062"/>
    </source>
</evidence>
<organism evidence="2 3">
    <name type="scientific">Anaeramoeba flamelloides</name>
    <dbReference type="NCBI Taxonomy" id="1746091"/>
    <lineage>
        <taxon>Eukaryota</taxon>
        <taxon>Metamonada</taxon>
        <taxon>Anaeramoebidae</taxon>
        <taxon>Anaeramoeba</taxon>
    </lineage>
</organism>
<keyword evidence="2" id="KW-0346">Stress response</keyword>